<dbReference type="AlphaFoldDB" id="G0QXQ6"/>
<dbReference type="STRING" id="857967.G0QXQ6"/>
<dbReference type="GO" id="GO:0006420">
    <property type="term" value="P:arginyl-tRNA aminoacylation"/>
    <property type="evidence" value="ECO:0007669"/>
    <property type="project" value="InterPro"/>
</dbReference>
<dbReference type="GO" id="GO:0005737">
    <property type="term" value="C:cytoplasm"/>
    <property type="evidence" value="ECO:0007669"/>
    <property type="project" value="InterPro"/>
</dbReference>
<proteinExistence type="inferred from homology"/>
<dbReference type="EMBL" id="GL984086">
    <property type="protein sequence ID" value="EGR29993.1"/>
    <property type="molecule type" value="Genomic_DNA"/>
</dbReference>
<dbReference type="InterPro" id="IPR036695">
    <property type="entry name" value="Arg-tRNA-synth_N_sf"/>
</dbReference>
<dbReference type="RefSeq" id="XP_004031229.1">
    <property type="nucleotide sequence ID" value="XM_004031181.1"/>
</dbReference>
<dbReference type="GeneID" id="14906097"/>
<dbReference type="PANTHER" id="PTHR11956">
    <property type="entry name" value="ARGINYL-TRNA SYNTHETASE"/>
    <property type="match status" value="1"/>
</dbReference>
<dbReference type="Gene3D" id="3.40.50.620">
    <property type="entry name" value="HUPs"/>
    <property type="match status" value="1"/>
</dbReference>
<keyword evidence="2 6" id="KW-0547">Nucleotide-binding</keyword>
<dbReference type="Gene3D" id="3.30.1360.70">
    <property type="entry name" value="Arginyl tRNA synthetase N-terminal domain"/>
    <property type="match status" value="1"/>
</dbReference>
<evidence type="ECO:0000259" key="9">
    <source>
        <dbReference type="Pfam" id="PF03485"/>
    </source>
</evidence>
<keyword evidence="7" id="KW-0175">Coiled coil</keyword>
<dbReference type="GO" id="GO:0004814">
    <property type="term" value="F:arginine-tRNA ligase activity"/>
    <property type="evidence" value="ECO:0007669"/>
    <property type="project" value="InterPro"/>
</dbReference>
<evidence type="ECO:0000256" key="4">
    <source>
        <dbReference type="ARBA" id="ARBA00023146"/>
    </source>
</evidence>
<dbReference type="Pfam" id="PF03485">
    <property type="entry name" value="Arg_tRNA_synt_N"/>
    <property type="match status" value="1"/>
</dbReference>
<evidence type="ECO:0000259" key="8">
    <source>
        <dbReference type="Pfam" id="PF00750"/>
    </source>
</evidence>
<sequence>MEGKFLNSMTRLAAQSLKNTISRSLIDFNYQVPEIKIQPAANLENADYLSPSLLQIFNQNKDKKTKLAFGLSDVKDLCKKIIECHNKEEKENIIEQLGMTEQGFITLKLKDQTLQEEVNTIIRHGLQFPLLQKQKILVDFSSPNIAKEMHVGHLRSTIIGESLCRIFEFQGNEVFRINHVGDWGTQFGMLIHYMFENTQISQTNFLIFKTLLNSIKKLREDLMKILILRKNLNQKLQIYNEETKTAVKLGN</sequence>
<dbReference type="InParanoid" id="G0QXQ6"/>
<dbReference type="PRINTS" id="PR01038">
    <property type="entry name" value="TRNASYNTHARG"/>
</dbReference>
<dbReference type="Proteomes" id="UP000008983">
    <property type="component" value="Unassembled WGS sequence"/>
</dbReference>
<comment type="similarity">
    <text evidence="6">Belongs to the class-I aminoacyl-tRNA synthetase family.</text>
</comment>
<keyword evidence="6" id="KW-0648">Protein biosynthesis</keyword>
<reference evidence="10 11" key="1">
    <citation type="submission" date="2011-07" db="EMBL/GenBank/DDBJ databases">
        <authorList>
            <person name="Coyne R."/>
            <person name="Brami D."/>
            <person name="Johnson J."/>
            <person name="Hostetler J."/>
            <person name="Hannick L."/>
            <person name="Clark T."/>
            <person name="Cassidy-Hanley D."/>
            <person name="Inman J."/>
        </authorList>
    </citation>
    <scope>NUCLEOTIDE SEQUENCE [LARGE SCALE GENOMIC DNA]</scope>
    <source>
        <strain evidence="10 11">G5</strain>
    </source>
</reference>
<evidence type="ECO:0000256" key="5">
    <source>
        <dbReference type="ARBA" id="ARBA00033033"/>
    </source>
</evidence>
<organism evidence="10 11">
    <name type="scientific">Ichthyophthirius multifiliis</name>
    <name type="common">White spot disease agent</name>
    <name type="synonym">Ich</name>
    <dbReference type="NCBI Taxonomy" id="5932"/>
    <lineage>
        <taxon>Eukaryota</taxon>
        <taxon>Sar</taxon>
        <taxon>Alveolata</taxon>
        <taxon>Ciliophora</taxon>
        <taxon>Intramacronucleata</taxon>
        <taxon>Oligohymenophorea</taxon>
        <taxon>Hymenostomatida</taxon>
        <taxon>Ophryoglenina</taxon>
        <taxon>Ichthyophthirius</taxon>
    </lineage>
</organism>
<evidence type="ECO:0000256" key="7">
    <source>
        <dbReference type="SAM" id="Coils"/>
    </source>
</evidence>
<dbReference type="InterPro" id="IPR001412">
    <property type="entry name" value="aa-tRNA-synth_I_CS"/>
</dbReference>
<name>G0QXQ6_ICHMU</name>
<dbReference type="InterPro" id="IPR035684">
    <property type="entry name" value="ArgRS_core"/>
</dbReference>
<dbReference type="SUPFAM" id="SSF52374">
    <property type="entry name" value="Nucleotidylyl transferase"/>
    <property type="match status" value="1"/>
</dbReference>
<evidence type="ECO:0000256" key="3">
    <source>
        <dbReference type="ARBA" id="ARBA00022840"/>
    </source>
</evidence>
<evidence type="ECO:0000256" key="6">
    <source>
        <dbReference type="RuleBase" id="RU363038"/>
    </source>
</evidence>
<keyword evidence="4 6" id="KW-0030">Aminoacyl-tRNA synthetase</keyword>
<accession>G0QXQ6</accession>
<dbReference type="InterPro" id="IPR014729">
    <property type="entry name" value="Rossmann-like_a/b/a_fold"/>
</dbReference>
<gene>
    <name evidence="10" type="ORF">IMG5_144670</name>
</gene>
<dbReference type="InterPro" id="IPR001278">
    <property type="entry name" value="Arg-tRNA-ligase"/>
</dbReference>
<feature type="domain" description="Arginyl tRNA synthetase N-terminal" evidence="9">
    <location>
        <begin position="16"/>
        <end position="109"/>
    </location>
</feature>
<keyword evidence="3 6" id="KW-0067">ATP-binding</keyword>
<keyword evidence="11" id="KW-1185">Reference proteome</keyword>
<dbReference type="OrthoDB" id="68056at2759"/>
<dbReference type="InterPro" id="IPR005148">
    <property type="entry name" value="Arg-tRNA-synth_N"/>
</dbReference>
<dbReference type="PANTHER" id="PTHR11956:SF5">
    <property type="entry name" value="ARGININE--TRNA LIGASE, CYTOPLASMIC"/>
    <property type="match status" value="1"/>
</dbReference>
<protein>
    <recommendedName>
        <fullName evidence="5">Arginyl-tRNA synthetase</fullName>
    </recommendedName>
</protein>
<feature type="coiled-coil region" evidence="7">
    <location>
        <begin position="215"/>
        <end position="242"/>
    </location>
</feature>
<evidence type="ECO:0000313" key="10">
    <source>
        <dbReference type="EMBL" id="EGR29993.1"/>
    </source>
</evidence>
<dbReference type="eggNOG" id="KOG4426">
    <property type="taxonomic scope" value="Eukaryota"/>
</dbReference>
<dbReference type="GO" id="GO:0005524">
    <property type="term" value="F:ATP binding"/>
    <property type="evidence" value="ECO:0007669"/>
    <property type="project" value="UniProtKB-KW"/>
</dbReference>
<evidence type="ECO:0000256" key="1">
    <source>
        <dbReference type="ARBA" id="ARBA00022598"/>
    </source>
</evidence>
<evidence type="ECO:0000313" key="11">
    <source>
        <dbReference type="Proteomes" id="UP000008983"/>
    </source>
</evidence>
<evidence type="ECO:0000256" key="2">
    <source>
        <dbReference type="ARBA" id="ARBA00022741"/>
    </source>
</evidence>
<dbReference type="Pfam" id="PF00750">
    <property type="entry name" value="tRNA-synt_1d"/>
    <property type="match status" value="1"/>
</dbReference>
<feature type="domain" description="Arginyl-tRNA synthetase catalytic core" evidence="8">
    <location>
        <begin position="127"/>
        <end position="203"/>
    </location>
</feature>
<dbReference type="PROSITE" id="PS00178">
    <property type="entry name" value="AA_TRNA_LIGASE_I"/>
    <property type="match status" value="1"/>
</dbReference>
<keyword evidence="1 6" id="KW-0436">Ligase</keyword>